<reference evidence="1" key="1">
    <citation type="submission" date="2020-11" db="EMBL/GenBank/DDBJ databases">
        <authorList>
            <person name="Tran Van P."/>
        </authorList>
    </citation>
    <scope>NUCLEOTIDE SEQUENCE</scope>
</reference>
<dbReference type="AlphaFoldDB" id="A0A7R9GSH1"/>
<protein>
    <submittedName>
        <fullName evidence="1">Uncharacterized protein</fullName>
    </submittedName>
</protein>
<gene>
    <name evidence="1" type="ORF">TPSB3V08_LOCUS577</name>
</gene>
<evidence type="ECO:0000313" key="1">
    <source>
        <dbReference type="EMBL" id="CAD7396236.1"/>
    </source>
</evidence>
<organism evidence="1">
    <name type="scientific">Timema poppense</name>
    <name type="common">Walking stick</name>
    <dbReference type="NCBI Taxonomy" id="170557"/>
    <lineage>
        <taxon>Eukaryota</taxon>
        <taxon>Metazoa</taxon>
        <taxon>Ecdysozoa</taxon>
        <taxon>Arthropoda</taxon>
        <taxon>Hexapoda</taxon>
        <taxon>Insecta</taxon>
        <taxon>Pterygota</taxon>
        <taxon>Neoptera</taxon>
        <taxon>Polyneoptera</taxon>
        <taxon>Phasmatodea</taxon>
        <taxon>Timematodea</taxon>
        <taxon>Timematoidea</taxon>
        <taxon>Timematidae</taxon>
        <taxon>Timema</taxon>
    </lineage>
</organism>
<sequence length="90" mass="10649">MHLGDHTFFLLGSFEKEMSLGTPLQGTHLFTFLPDEEPCRFWGKQQISGFIRRDKLRKDSSLMMKHQLLMNQLIQTILKFYLEDLLSINF</sequence>
<name>A0A7R9GSH1_TIMPO</name>
<accession>A0A7R9GSH1</accession>
<proteinExistence type="predicted"/>
<dbReference type="EMBL" id="OD000178">
    <property type="protein sequence ID" value="CAD7396236.1"/>
    <property type="molecule type" value="Genomic_DNA"/>
</dbReference>